<gene>
    <name evidence="3" type="ORF">ABFY20_10350</name>
</gene>
<dbReference type="PANTHER" id="PTHR33164:SF43">
    <property type="entry name" value="HTH-TYPE TRANSCRIPTIONAL REPRESSOR YETL"/>
    <property type="match status" value="1"/>
</dbReference>
<dbReference type="EMBL" id="CP162511">
    <property type="protein sequence ID" value="XDI03752.1"/>
    <property type="molecule type" value="Genomic_DNA"/>
</dbReference>
<dbReference type="InterPro" id="IPR036388">
    <property type="entry name" value="WH-like_DNA-bd_sf"/>
</dbReference>
<dbReference type="InterPro" id="IPR039422">
    <property type="entry name" value="MarR/SlyA-like"/>
</dbReference>
<dbReference type="SMART" id="SM00347">
    <property type="entry name" value="HTH_MARR"/>
    <property type="match status" value="2"/>
</dbReference>
<dbReference type="Pfam" id="PF12802">
    <property type="entry name" value="MarR_2"/>
    <property type="match status" value="2"/>
</dbReference>
<reference evidence="3" key="1">
    <citation type="submission" date="2024-05" db="EMBL/GenBank/DDBJ databases">
        <title>Herbiconiux sp. A18JL235.</title>
        <authorList>
            <person name="Zhang G."/>
        </authorList>
    </citation>
    <scope>NUCLEOTIDE SEQUENCE</scope>
    <source>
        <strain evidence="3">A18JL235</strain>
    </source>
</reference>
<dbReference type="Gene3D" id="1.10.10.10">
    <property type="entry name" value="Winged helix-like DNA-binding domain superfamily/Winged helix DNA-binding domain"/>
    <property type="match status" value="2"/>
</dbReference>
<dbReference type="InterPro" id="IPR036390">
    <property type="entry name" value="WH_DNA-bd_sf"/>
</dbReference>
<sequence>MDEAALGVSMELLGRFNDEMTRVVDAVFGTRWAEIEEILAFVGLSAERSLSTRRLAEMSGLGRRAVSRLIARLESEGLATTRRSDADRRVIEVVLTGLGDDRAALLRTSTTDFLLASGDIARRIRDGLAGAGRPHLAGAPADPLDLLRRVCEAGAALVRHMPEAATQGQLAARQRAALVQILSQGDVRPHELARSLDVSPAGAVYIVDQLCAKGFVVRRFGAVSDDRRAVVLEATAEGAQAVLAVMAGIEQHREQLVELFDEVASWRPDDRGTGGAVRGGSSGSRRACPPGGHGTSRSPRSVPRP</sequence>
<dbReference type="InterPro" id="IPR000835">
    <property type="entry name" value="HTH_MarR-typ"/>
</dbReference>
<dbReference type="PANTHER" id="PTHR33164">
    <property type="entry name" value="TRANSCRIPTIONAL REGULATOR, MARR FAMILY"/>
    <property type="match status" value="1"/>
</dbReference>
<feature type="compositionally biased region" description="Gly residues" evidence="1">
    <location>
        <begin position="273"/>
        <end position="282"/>
    </location>
</feature>
<accession>A0AB39BCG0</accession>
<dbReference type="SUPFAM" id="SSF46785">
    <property type="entry name" value="Winged helix' DNA-binding domain"/>
    <property type="match status" value="2"/>
</dbReference>
<proteinExistence type="predicted"/>
<protein>
    <submittedName>
        <fullName evidence="3">MarR family transcriptional regulator</fullName>
    </submittedName>
</protein>
<evidence type="ECO:0000313" key="3">
    <source>
        <dbReference type="EMBL" id="XDI03752.1"/>
    </source>
</evidence>
<feature type="domain" description="HTH marR-type" evidence="2">
    <location>
        <begin position="163"/>
        <end position="265"/>
    </location>
</feature>
<feature type="region of interest" description="Disordered" evidence="1">
    <location>
        <begin position="268"/>
        <end position="305"/>
    </location>
</feature>
<dbReference type="GO" id="GO:0006950">
    <property type="term" value="P:response to stress"/>
    <property type="evidence" value="ECO:0007669"/>
    <property type="project" value="TreeGrafter"/>
</dbReference>
<organism evidence="3">
    <name type="scientific">Herbiconiux sp. A18JL235</name>
    <dbReference type="NCBI Taxonomy" id="3152363"/>
    <lineage>
        <taxon>Bacteria</taxon>
        <taxon>Bacillati</taxon>
        <taxon>Actinomycetota</taxon>
        <taxon>Actinomycetes</taxon>
        <taxon>Micrococcales</taxon>
        <taxon>Microbacteriaceae</taxon>
        <taxon>Herbiconiux</taxon>
    </lineage>
</organism>
<evidence type="ECO:0000259" key="2">
    <source>
        <dbReference type="SMART" id="SM00347"/>
    </source>
</evidence>
<dbReference type="AlphaFoldDB" id="A0AB39BCG0"/>
<feature type="domain" description="HTH marR-type" evidence="2">
    <location>
        <begin position="26"/>
        <end position="123"/>
    </location>
</feature>
<dbReference type="GO" id="GO:0003700">
    <property type="term" value="F:DNA-binding transcription factor activity"/>
    <property type="evidence" value="ECO:0007669"/>
    <property type="project" value="InterPro"/>
</dbReference>
<dbReference type="RefSeq" id="WP_368496170.1">
    <property type="nucleotide sequence ID" value="NZ_CP162511.1"/>
</dbReference>
<name>A0AB39BCG0_9MICO</name>
<evidence type="ECO:0000256" key="1">
    <source>
        <dbReference type="SAM" id="MobiDB-lite"/>
    </source>
</evidence>